<keyword evidence="3" id="KW-1185">Reference proteome</keyword>
<gene>
    <name evidence="2" type="ORF">M436DRAFT_80120</name>
</gene>
<feature type="region of interest" description="Disordered" evidence="1">
    <location>
        <begin position="246"/>
        <end position="270"/>
    </location>
</feature>
<dbReference type="RefSeq" id="XP_013429912.1">
    <property type="nucleotide sequence ID" value="XM_013574458.1"/>
</dbReference>
<organism evidence="2 3">
    <name type="scientific">Aureobasidium namibiae CBS 147.97</name>
    <dbReference type="NCBI Taxonomy" id="1043004"/>
    <lineage>
        <taxon>Eukaryota</taxon>
        <taxon>Fungi</taxon>
        <taxon>Dikarya</taxon>
        <taxon>Ascomycota</taxon>
        <taxon>Pezizomycotina</taxon>
        <taxon>Dothideomycetes</taxon>
        <taxon>Dothideomycetidae</taxon>
        <taxon>Dothideales</taxon>
        <taxon>Saccotheciaceae</taxon>
        <taxon>Aureobasidium</taxon>
    </lineage>
</organism>
<evidence type="ECO:0000256" key="1">
    <source>
        <dbReference type="SAM" id="MobiDB-lite"/>
    </source>
</evidence>
<name>A0A074WW35_9PEZI</name>
<sequence length="270" mass="30772">MFTKTSDPYITAVLTSSHSILDLSGKQPFTLLITLTLHASAPILCYTSPHSTFFLPRNALTDMGIIFRNHHTKDEIKTCHIDSCKTPGFARRLDSKTKLVLIPEEPVVYEVPFTINSDKQRDAEDFDPWFASITSGFGDGGVYEAELPLYRTIDWWRYARACDLHDTQSTESTTIASSSIPARFGSVVDSVMRWWKGDIDTETKYGVPVLPHNQQLPVYTEGEGLLFSCVGENMVWPDELLEKQRINKERRDGEERRKAEQKRRDGHARE</sequence>
<dbReference type="GeneID" id="25416557"/>
<feature type="compositionally biased region" description="Basic and acidic residues" evidence="1">
    <location>
        <begin position="246"/>
        <end position="258"/>
    </location>
</feature>
<proteinExistence type="predicted"/>
<evidence type="ECO:0000313" key="3">
    <source>
        <dbReference type="Proteomes" id="UP000027730"/>
    </source>
</evidence>
<dbReference type="Proteomes" id="UP000027730">
    <property type="component" value="Unassembled WGS sequence"/>
</dbReference>
<dbReference type="EMBL" id="KL584705">
    <property type="protein sequence ID" value="KEQ75724.1"/>
    <property type="molecule type" value="Genomic_DNA"/>
</dbReference>
<feature type="compositionally biased region" description="Basic residues" evidence="1">
    <location>
        <begin position="259"/>
        <end position="270"/>
    </location>
</feature>
<protein>
    <submittedName>
        <fullName evidence="2">Uncharacterized protein</fullName>
    </submittedName>
</protein>
<dbReference type="HOGENOM" id="CLU_1030499_0_0_1"/>
<dbReference type="OrthoDB" id="3924921at2759"/>
<accession>A0A074WW35</accession>
<dbReference type="AlphaFoldDB" id="A0A074WW35"/>
<evidence type="ECO:0000313" key="2">
    <source>
        <dbReference type="EMBL" id="KEQ75724.1"/>
    </source>
</evidence>
<reference evidence="2 3" key="1">
    <citation type="journal article" date="2014" name="BMC Genomics">
        <title>Genome sequencing of four Aureobasidium pullulans varieties: biotechnological potential, stress tolerance, and description of new species.</title>
        <authorList>
            <person name="Gostin Ar C."/>
            <person name="Ohm R.A."/>
            <person name="Kogej T."/>
            <person name="Sonjak S."/>
            <person name="Turk M."/>
            <person name="Zajc J."/>
            <person name="Zalar P."/>
            <person name="Grube M."/>
            <person name="Sun H."/>
            <person name="Han J."/>
            <person name="Sharma A."/>
            <person name="Chiniquy J."/>
            <person name="Ngan C.Y."/>
            <person name="Lipzen A."/>
            <person name="Barry K."/>
            <person name="Grigoriev I.V."/>
            <person name="Gunde-Cimerman N."/>
        </authorList>
    </citation>
    <scope>NUCLEOTIDE SEQUENCE [LARGE SCALE GENOMIC DNA]</scope>
    <source>
        <strain evidence="2 3">CBS 147.97</strain>
    </source>
</reference>